<evidence type="ECO:0000313" key="2">
    <source>
        <dbReference type="Proteomes" id="UP000604046"/>
    </source>
</evidence>
<protein>
    <submittedName>
        <fullName evidence="1">Uncharacterized protein</fullName>
    </submittedName>
</protein>
<dbReference type="EMBL" id="CAJNDS010002500">
    <property type="protein sequence ID" value="CAE7500513.1"/>
    <property type="molecule type" value="Genomic_DNA"/>
</dbReference>
<dbReference type="Proteomes" id="UP000604046">
    <property type="component" value="Unassembled WGS sequence"/>
</dbReference>
<comment type="caution">
    <text evidence="1">The sequence shown here is derived from an EMBL/GenBank/DDBJ whole genome shotgun (WGS) entry which is preliminary data.</text>
</comment>
<name>A0A812SXI9_9DINO</name>
<accession>A0A812SXI9</accession>
<organism evidence="1 2">
    <name type="scientific">Symbiodinium natans</name>
    <dbReference type="NCBI Taxonomy" id="878477"/>
    <lineage>
        <taxon>Eukaryota</taxon>
        <taxon>Sar</taxon>
        <taxon>Alveolata</taxon>
        <taxon>Dinophyceae</taxon>
        <taxon>Suessiales</taxon>
        <taxon>Symbiodiniaceae</taxon>
        <taxon>Symbiodinium</taxon>
    </lineage>
</organism>
<proteinExistence type="predicted"/>
<keyword evidence="2" id="KW-1185">Reference proteome</keyword>
<dbReference type="AlphaFoldDB" id="A0A812SXI9"/>
<gene>
    <name evidence="1" type="ORF">SNAT2548_LOCUS28031</name>
</gene>
<evidence type="ECO:0000313" key="1">
    <source>
        <dbReference type="EMBL" id="CAE7500513.1"/>
    </source>
</evidence>
<reference evidence="1" key="1">
    <citation type="submission" date="2021-02" db="EMBL/GenBank/DDBJ databases">
        <authorList>
            <person name="Dougan E. K."/>
            <person name="Rhodes N."/>
            <person name="Thang M."/>
            <person name="Chan C."/>
        </authorList>
    </citation>
    <scope>NUCLEOTIDE SEQUENCE</scope>
</reference>
<sequence length="100" mass="10464">MAQTSAVSDAFVEILQQQAEQDARCLQTTQPSVGPHSAVLFGACFMCHAARCPQKCLKCPSAPACATSQISPKFSPKYSAKVPGHELAPGSVQACAQLLS</sequence>